<dbReference type="InterPro" id="IPR009057">
    <property type="entry name" value="Homeodomain-like_sf"/>
</dbReference>
<keyword evidence="3" id="KW-0902">Two-component regulatory system</keyword>
<keyword evidence="4" id="KW-0805">Transcription regulation</keyword>
<dbReference type="PANTHER" id="PTHR43874">
    <property type="entry name" value="TWO-COMPONENT RESPONSE REGULATOR"/>
    <property type="match status" value="1"/>
</dbReference>
<dbReference type="GO" id="GO:0016020">
    <property type="term" value="C:membrane"/>
    <property type="evidence" value="ECO:0007669"/>
    <property type="project" value="InterPro"/>
</dbReference>
<evidence type="ECO:0000256" key="3">
    <source>
        <dbReference type="ARBA" id="ARBA00023012"/>
    </source>
</evidence>
<protein>
    <recommendedName>
        <fullName evidence="14">Two-component response regulator</fullName>
    </recommendedName>
</protein>
<dbReference type="GO" id="GO:0005634">
    <property type="term" value="C:nucleus"/>
    <property type="evidence" value="ECO:0007669"/>
    <property type="project" value="UniProtKB-SubCell"/>
</dbReference>
<dbReference type="OrthoDB" id="21225at2759"/>
<feature type="region of interest" description="Disordered" evidence="9">
    <location>
        <begin position="217"/>
        <end position="275"/>
    </location>
</feature>
<feature type="compositionally biased region" description="Polar residues" evidence="9">
    <location>
        <begin position="412"/>
        <end position="429"/>
    </location>
</feature>
<dbReference type="CDD" id="cd17584">
    <property type="entry name" value="REC_typeB_ARR-like"/>
    <property type="match status" value="1"/>
</dbReference>
<feature type="domain" description="Response regulatory" evidence="10">
    <location>
        <begin position="91"/>
        <end position="206"/>
    </location>
</feature>
<dbReference type="SMART" id="SM00448">
    <property type="entry name" value="REC"/>
    <property type="match status" value="1"/>
</dbReference>
<evidence type="ECO:0008006" key="14">
    <source>
        <dbReference type="Google" id="ProtNLM"/>
    </source>
</evidence>
<dbReference type="Gene3D" id="1.10.10.60">
    <property type="entry name" value="Homeodomain-like"/>
    <property type="match status" value="1"/>
</dbReference>
<dbReference type="Pfam" id="PF00072">
    <property type="entry name" value="Response_reg"/>
    <property type="match status" value="1"/>
</dbReference>
<evidence type="ECO:0000256" key="5">
    <source>
        <dbReference type="ARBA" id="ARBA00023159"/>
    </source>
</evidence>
<evidence type="ECO:0000256" key="2">
    <source>
        <dbReference type="ARBA" id="ARBA00022553"/>
    </source>
</evidence>
<keyword evidence="13" id="KW-1185">Reference proteome</keyword>
<feature type="region of interest" description="Disordered" evidence="9">
    <location>
        <begin position="381"/>
        <end position="447"/>
    </location>
</feature>
<sequence>MRLTAIYCSPSSSVDRTQTSVISGLGKKLKGMMNNFQRLKAKMTARYKEIVEHRLSSLAQPCSSLCTSMDDKIRALTTQSSSLKPIGAGICVLAVDDDVTCLKIVEVMLRAFQYEVVTVKHASDALAILRAKQGGFDIVLTDLHMPEMDGLALLKRVDVEFKIPVVMMSADEKEIVASRCLESGASFYLTKPLTKSDLGNLWQHVYLKKRTEPMVIEKIGSDSESPTSLEKVSKEDSSDESASSLNESNWRQASRKQSSTKKYKNKRGNKYGNAAKKKSRVVWNHDLHTKFLDAIDEIGLHLAVPKKIVELMNVPGLTRNNVASHLQKYRIFLRRIDEATRSSDQPSMIRSLMMNGAVKSSFALGQPCLLHKMKRGFSGKSFEPRQGSCSNSQQRNETCKPRRNQRKLKQPDTISLTNQRNDGNHTSFQMDPPNIRTRSSSQNGTLETSLATSTDTLPMVHWNFARGSIDGQTLPSNNIQNVGSILSFNNVTYNQVPNLNCNNDGFAGIQMNSMGNKYGFSQNSIGEGPSSRMDEIRDGKMHAIDTGKSPINNPGFTSFPCDYAAQGFASSGGFMPQALAYSSRFASTNPFSSILTNVSQEPPLMPLPPPPQQQPQQQNEFRVGEDQLMEHNSAFGNVSSPVSFVDDYINEILREQVDTNTVI</sequence>
<feature type="compositionally biased region" description="Basic residues" evidence="9">
    <location>
        <begin position="258"/>
        <end position="275"/>
    </location>
</feature>
<dbReference type="GO" id="GO:0003677">
    <property type="term" value="F:DNA binding"/>
    <property type="evidence" value="ECO:0007669"/>
    <property type="project" value="InterPro"/>
</dbReference>
<keyword evidence="2 8" id="KW-0597">Phosphoprotein</keyword>
<reference evidence="12" key="1">
    <citation type="journal article" date="2023" name="Plant J.">
        <title>The genome of the king protea, Protea cynaroides.</title>
        <authorList>
            <person name="Chang J."/>
            <person name="Duong T.A."/>
            <person name="Schoeman C."/>
            <person name="Ma X."/>
            <person name="Roodt D."/>
            <person name="Barker N."/>
            <person name="Li Z."/>
            <person name="Van de Peer Y."/>
            <person name="Mizrachi E."/>
        </authorList>
    </citation>
    <scope>NUCLEOTIDE SEQUENCE</scope>
    <source>
        <tissue evidence="12">Young leaves</tissue>
    </source>
</reference>
<feature type="region of interest" description="Disordered" evidence="9">
    <location>
        <begin position="599"/>
        <end position="619"/>
    </location>
</feature>
<gene>
    <name evidence="12" type="ORF">NE237_027955</name>
</gene>
<dbReference type="Pfam" id="PF00804">
    <property type="entry name" value="Syntaxin"/>
    <property type="match status" value="1"/>
</dbReference>
<keyword evidence="7" id="KW-0539">Nucleus</keyword>
<evidence type="ECO:0000313" key="13">
    <source>
        <dbReference type="Proteomes" id="UP001141806"/>
    </source>
</evidence>
<dbReference type="GO" id="GO:0000160">
    <property type="term" value="P:phosphorelay signal transduction system"/>
    <property type="evidence" value="ECO:0007669"/>
    <property type="project" value="UniProtKB-KW"/>
</dbReference>
<evidence type="ECO:0000259" key="11">
    <source>
        <dbReference type="PROSITE" id="PS51294"/>
    </source>
</evidence>
<feature type="domain" description="HTH myb-type" evidence="11">
    <location>
        <begin position="275"/>
        <end position="334"/>
    </location>
</feature>
<dbReference type="SUPFAM" id="SSF52172">
    <property type="entry name" value="CheY-like"/>
    <property type="match status" value="1"/>
</dbReference>
<evidence type="ECO:0000256" key="9">
    <source>
        <dbReference type="SAM" id="MobiDB-lite"/>
    </source>
</evidence>
<dbReference type="PROSITE" id="PS50110">
    <property type="entry name" value="RESPONSE_REGULATORY"/>
    <property type="match status" value="1"/>
</dbReference>
<dbReference type="SUPFAM" id="SSF46689">
    <property type="entry name" value="Homeodomain-like"/>
    <property type="match status" value="1"/>
</dbReference>
<dbReference type="InterPro" id="IPR011006">
    <property type="entry name" value="CheY-like_superfamily"/>
</dbReference>
<proteinExistence type="predicted"/>
<dbReference type="GO" id="GO:0009736">
    <property type="term" value="P:cytokinin-activated signaling pathway"/>
    <property type="evidence" value="ECO:0007669"/>
    <property type="project" value="InterPro"/>
</dbReference>
<dbReference type="Gene3D" id="1.20.58.70">
    <property type="match status" value="1"/>
</dbReference>
<organism evidence="12 13">
    <name type="scientific">Protea cynaroides</name>
    <dbReference type="NCBI Taxonomy" id="273540"/>
    <lineage>
        <taxon>Eukaryota</taxon>
        <taxon>Viridiplantae</taxon>
        <taxon>Streptophyta</taxon>
        <taxon>Embryophyta</taxon>
        <taxon>Tracheophyta</taxon>
        <taxon>Spermatophyta</taxon>
        <taxon>Magnoliopsida</taxon>
        <taxon>Proteales</taxon>
        <taxon>Proteaceae</taxon>
        <taxon>Protea</taxon>
    </lineage>
</organism>
<dbReference type="InterPro" id="IPR017930">
    <property type="entry name" value="Myb_dom"/>
</dbReference>
<comment type="caution">
    <text evidence="12">The sequence shown here is derived from an EMBL/GenBank/DDBJ whole genome shotgun (WGS) entry which is preliminary data.</text>
</comment>
<evidence type="ECO:0000313" key="12">
    <source>
        <dbReference type="EMBL" id="KAJ4951123.1"/>
    </source>
</evidence>
<dbReference type="FunFam" id="1.10.10.60:FF:000007">
    <property type="entry name" value="Two-component response regulator"/>
    <property type="match status" value="1"/>
</dbReference>
<dbReference type="InterPro" id="IPR006447">
    <property type="entry name" value="Myb_dom_plants"/>
</dbReference>
<dbReference type="EMBL" id="JAMYWD010000012">
    <property type="protein sequence ID" value="KAJ4951123.1"/>
    <property type="molecule type" value="Genomic_DNA"/>
</dbReference>
<keyword evidence="5" id="KW-0010">Activator</keyword>
<keyword evidence="6" id="KW-0804">Transcription</keyword>
<evidence type="ECO:0000256" key="8">
    <source>
        <dbReference type="PROSITE-ProRule" id="PRU00169"/>
    </source>
</evidence>
<comment type="subcellular location">
    <subcellularLocation>
        <location evidence="1">Nucleus</location>
    </subcellularLocation>
</comment>
<dbReference type="NCBIfam" id="TIGR01557">
    <property type="entry name" value="myb_SHAQKYF"/>
    <property type="match status" value="1"/>
</dbReference>
<dbReference type="PANTHER" id="PTHR43874:SF19">
    <property type="entry name" value="RESPONSE REGULATOR 23-RELATED"/>
    <property type="match status" value="1"/>
</dbReference>
<name>A0A9Q0JUU8_9MAGN</name>
<feature type="compositionally biased region" description="Polar residues" evidence="9">
    <location>
        <begin position="387"/>
        <end position="396"/>
    </location>
</feature>
<feature type="compositionally biased region" description="Low complexity" evidence="9">
    <location>
        <begin position="240"/>
        <end position="249"/>
    </location>
</feature>
<dbReference type="Gene3D" id="3.40.50.2300">
    <property type="match status" value="1"/>
</dbReference>
<evidence type="ECO:0000256" key="1">
    <source>
        <dbReference type="ARBA" id="ARBA00004123"/>
    </source>
</evidence>
<dbReference type="PROSITE" id="PS51294">
    <property type="entry name" value="HTH_MYB"/>
    <property type="match status" value="1"/>
</dbReference>
<evidence type="ECO:0000256" key="6">
    <source>
        <dbReference type="ARBA" id="ARBA00023163"/>
    </source>
</evidence>
<dbReference type="InterPro" id="IPR001789">
    <property type="entry name" value="Sig_transdc_resp-reg_receiver"/>
</dbReference>
<accession>A0A9Q0JUU8</accession>
<feature type="modified residue" description="4-aspartylphosphate" evidence="8">
    <location>
        <position position="142"/>
    </location>
</feature>
<dbReference type="InterPro" id="IPR006011">
    <property type="entry name" value="Syntaxin_N"/>
</dbReference>
<evidence type="ECO:0000259" key="10">
    <source>
        <dbReference type="PROSITE" id="PS50110"/>
    </source>
</evidence>
<feature type="compositionally biased region" description="Pro residues" evidence="9">
    <location>
        <begin position="603"/>
        <end position="613"/>
    </location>
</feature>
<dbReference type="AlphaFoldDB" id="A0A9Q0JUU8"/>
<evidence type="ECO:0000256" key="4">
    <source>
        <dbReference type="ARBA" id="ARBA00023015"/>
    </source>
</evidence>
<evidence type="ECO:0000256" key="7">
    <source>
        <dbReference type="ARBA" id="ARBA00023242"/>
    </source>
</evidence>
<feature type="compositionally biased region" description="Polar residues" evidence="9">
    <location>
        <begin position="436"/>
        <end position="447"/>
    </location>
</feature>
<dbReference type="InterPro" id="IPR045279">
    <property type="entry name" value="ARR-like"/>
</dbReference>
<dbReference type="Proteomes" id="UP001141806">
    <property type="component" value="Unassembled WGS sequence"/>
</dbReference>